<proteinExistence type="predicted"/>
<feature type="transmembrane region" description="Helical" evidence="3">
    <location>
        <begin position="337"/>
        <end position="363"/>
    </location>
</feature>
<protein>
    <submittedName>
        <fullName evidence="4">Uncharacterized protein</fullName>
    </submittedName>
</protein>
<dbReference type="EMBL" id="JOJP01000001">
    <property type="protein sequence ID" value="KEI70056.1"/>
    <property type="molecule type" value="Genomic_DNA"/>
</dbReference>
<evidence type="ECO:0000256" key="2">
    <source>
        <dbReference type="SAM" id="MobiDB-lite"/>
    </source>
</evidence>
<keyword evidence="3" id="KW-0812">Transmembrane</keyword>
<dbReference type="STRING" id="305900.GV64_04225"/>
<reference evidence="4 5" key="1">
    <citation type="submission" date="2014-06" db="EMBL/GenBank/DDBJ databases">
        <title>Whole Genome Sequences of Three Symbiotic Endozoicomonas Bacteria.</title>
        <authorList>
            <person name="Neave M.J."/>
            <person name="Apprill A."/>
            <person name="Voolstra C.R."/>
        </authorList>
    </citation>
    <scope>NUCLEOTIDE SEQUENCE [LARGE SCALE GENOMIC DNA]</scope>
    <source>
        <strain evidence="4 5">DSM 22380</strain>
    </source>
</reference>
<gene>
    <name evidence="4" type="ORF">GV64_04225</name>
</gene>
<dbReference type="AlphaFoldDB" id="A0A081K7D0"/>
<keyword evidence="5" id="KW-1185">Reference proteome</keyword>
<organism evidence="4 5">
    <name type="scientific">Endozoicomonas elysicola</name>
    <dbReference type="NCBI Taxonomy" id="305900"/>
    <lineage>
        <taxon>Bacteria</taxon>
        <taxon>Pseudomonadati</taxon>
        <taxon>Pseudomonadota</taxon>
        <taxon>Gammaproteobacteria</taxon>
        <taxon>Oceanospirillales</taxon>
        <taxon>Endozoicomonadaceae</taxon>
        <taxon>Endozoicomonas</taxon>
    </lineage>
</organism>
<evidence type="ECO:0000313" key="5">
    <source>
        <dbReference type="Proteomes" id="UP000027997"/>
    </source>
</evidence>
<comment type="caution">
    <text evidence="4">The sequence shown here is derived from an EMBL/GenBank/DDBJ whole genome shotgun (WGS) entry which is preliminary data.</text>
</comment>
<dbReference type="Proteomes" id="UP000027997">
    <property type="component" value="Unassembled WGS sequence"/>
</dbReference>
<evidence type="ECO:0000256" key="1">
    <source>
        <dbReference type="SAM" id="Coils"/>
    </source>
</evidence>
<sequence>MPRILPPDQISLHGAGYPLSDPDTDKHATGILKNKAVMSTIQEVDRIESKHWHNRLITFCKNKIKRLIHPPASIKISVLVDDLTKHCPKAPQKVLSALKLHTGRGIKLHQSQDGKLAFTDGKVAISTKTMGAVVKSIKQSGVETAYEYLRKGKKLPEGYLQQIILPHIHETVRHAIQYEKTSQLPVIQQQLQGRQQYRKNPEAYIKELFKKVGIEDESSFNFERMLELKKELRNNIALSIEEQESAVHEKAQNPNNATANHRLPEPKKTGHFIEKDDRKHIQKLASGERFFSKIHLKDIGNRIKRTLLRNKRNQIIIFFGLIAGAILSAIFPPAGLAIGIAVAVGLATDIGYLTFWSTGTALWRRVRLIRGLKQIKKYADVDYTKFDTEDIKEGDSEEVKAHKKRMRALADKKRKDLAQKLLYRCKHKTFTQIYNAYAELEKQAEKLRKMAEADQKTLADSIAFEKEKSLYRERRKKLKSNLFFFDKLIENVVISRAILENRHIKDLEALWNEKFEKMNPITRQALFKKISRNKKLIIHSQQIKTRDGEWMHHIIPNWMNQNRKTEDQSTGDQSAIEKTKLSTAFKSAGVMKEMAQAFFFKQIKKTIFGNLVNLFQTAARSARTTVHVTPVAPKVTLDSGLCFIVFFLAEIAADHKNTKINEKRMEKIVNKDPGYTRQLFGKRLRTGREEIGTLRSLAKEQVEPMVDHMFESIKSMEKIGAILEDTKKQSKIRGKGQFGTMSDEEAAILILKHAAWQQLLDKEINGAFSNFHKIIQEKASDRNNDVAKTLIAKSKYTVSELSDSQSQKHIPNTVQLRGVSNQQQARDSFQQLQSEIFLRNIRDRASGQLISKFRKGEISDARALQEIGALNNLDELLALQFWIDTALKEGSYQQNEDTLKKFYRFINYIITNKYNNPTHPQHQTGSQRPIDPL</sequence>
<name>A0A081K7D0_9GAMM</name>
<feature type="region of interest" description="Disordered" evidence="2">
    <location>
        <begin position="245"/>
        <end position="269"/>
    </location>
</feature>
<keyword evidence="1" id="KW-0175">Coiled coil</keyword>
<evidence type="ECO:0000313" key="4">
    <source>
        <dbReference type="EMBL" id="KEI70056.1"/>
    </source>
</evidence>
<keyword evidence="3" id="KW-1133">Transmembrane helix</keyword>
<evidence type="ECO:0000256" key="3">
    <source>
        <dbReference type="SAM" id="Phobius"/>
    </source>
</evidence>
<keyword evidence="3" id="KW-0472">Membrane</keyword>
<feature type="transmembrane region" description="Helical" evidence="3">
    <location>
        <begin position="314"/>
        <end position="331"/>
    </location>
</feature>
<feature type="coiled-coil region" evidence="1">
    <location>
        <begin position="430"/>
        <end position="457"/>
    </location>
</feature>
<accession>A0A081K7D0</accession>